<dbReference type="GO" id="GO:0005737">
    <property type="term" value="C:cytoplasm"/>
    <property type="evidence" value="ECO:0007669"/>
    <property type="project" value="TreeGrafter"/>
</dbReference>
<dbReference type="Pfam" id="PF00120">
    <property type="entry name" value="Gln-synt_C"/>
    <property type="match status" value="1"/>
</dbReference>
<sequence length="410" mass="44677">MPSVVSQFIAGLALVAVPTYALSRVPMSASGLLSQRTGMASIDPNVMNRYNSIPFSTDTIMAEYCWIDAAGAVRSKTRSLAAKKVADGNPDKFPEWNYDGSSTNQAPGDDSEVIMKPKAVFKDPFRLGDNVMVLCDTYTPAGDALPTNTRAPAAEVFKQYPDEVPWFGLEQEYTLFNMDQVTPLGWPEGGFPGPQGPYYCSCGPENAFGRAVSDAHYKACLYAGLDISGTNAEVMPGQWEYQIGPSIGVDAGDQMWISRYILQRVCEDFQIFCTLHPKPITKGDWNGAGCHTNFSTEKMRKAGGMKAILEAIYKLGAKHAEHIAAYGEGNELRLTGKFETASMDTFSYGVANRGCSIRIPRTAEADGCGYFEDRRPSSNMDPYVVTGLIMNTCMEDVEVPVIPPSNAEKA</sequence>
<dbReference type="AlphaFoldDB" id="A0A6U3R7I0"/>
<evidence type="ECO:0000313" key="14">
    <source>
        <dbReference type="EMBL" id="CAD9397193.1"/>
    </source>
</evidence>
<dbReference type="EMBL" id="HBGS01014879">
    <property type="protein sequence ID" value="CAD9397199.1"/>
    <property type="molecule type" value="Transcribed_RNA"/>
</dbReference>
<keyword evidence="3 9" id="KW-0436">Ligase</keyword>
<keyword evidence="5 9" id="KW-0067">ATP-binding</keyword>
<dbReference type="PROSITE" id="PS00180">
    <property type="entry name" value="GLNA_1"/>
    <property type="match status" value="1"/>
</dbReference>
<dbReference type="PROSITE" id="PS51987">
    <property type="entry name" value="GS_CATALYTIC"/>
    <property type="match status" value="1"/>
</dbReference>
<evidence type="ECO:0000259" key="12">
    <source>
        <dbReference type="PROSITE" id="PS51986"/>
    </source>
</evidence>
<feature type="domain" description="GS beta-grasp" evidence="12">
    <location>
        <begin position="60"/>
        <end position="142"/>
    </location>
</feature>
<dbReference type="FunFam" id="3.30.590.10:FF:000004">
    <property type="entry name" value="Glutamine synthetase"/>
    <property type="match status" value="1"/>
</dbReference>
<evidence type="ECO:0000256" key="8">
    <source>
        <dbReference type="RuleBase" id="RU000384"/>
    </source>
</evidence>
<evidence type="ECO:0000256" key="11">
    <source>
        <dbReference type="SAM" id="SignalP"/>
    </source>
</evidence>
<dbReference type="EC" id="6.3.1.2" evidence="2 9"/>
<keyword evidence="11" id="KW-0732">Signal</keyword>
<dbReference type="InterPro" id="IPR008146">
    <property type="entry name" value="Gln_synth_cat_dom"/>
</dbReference>
<comment type="catalytic activity">
    <reaction evidence="6 9">
        <text>L-glutamate + NH4(+) + ATP = L-glutamine + ADP + phosphate + H(+)</text>
        <dbReference type="Rhea" id="RHEA:16169"/>
        <dbReference type="ChEBI" id="CHEBI:15378"/>
        <dbReference type="ChEBI" id="CHEBI:28938"/>
        <dbReference type="ChEBI" id="CHEBI:29985"/>
        <dbReference type="ChEBI" id="CHEBI:30616"/>
        <dbReference type="ChEBI" id="CHEBI:43474"/>
        <dbReference type="ChEBI" id="CHEBI:58359"/>
        <dbReference type="ChEBI" id="CHEBI:456216"/>
        <dbReference type="EC" id="6.3.1.2"/>
    </reaction>
</comment>
<evidence type="ECO:0000259" key="13">
    <source>
        <dbReference type="PROSITE" id="PS51987"/>
    </source>
</evidence>
<evidence type="ECO:0000256" key="4">
    <source>
        <dbReference type="ARBA" id="ARBA00022741"/>
    </source>
</evidence>
<dbReference type="PANTHER" id="PTHR20852">
    <property type="entry name" value="GLUTAMINE SYNTHETASE"/>
    <property type="match status" value="1"/>
</dbReference>
<dbReference type="PROSITE" id="PS00181">
    <property type="entry name" value="GLNA_ATP"/>
    <property type="match status" value="1"/>
</dbReference>
<evidence type="ECO:0000256" key="9">
    <source>
        <dbReference type="RuleBase" id="RU004356"/>
    </source>
</evidence>
<dbReference type="SUPFAM" id="SSF54368">
    <property type="entry name" value="Glutamine synthetase, N-terminal domain"/>
    <property type="match status" value="1"/>
</dbReference>
<dbReference type="SMART" id="SM01230">
    <property type="entry name" value="Gln-synt_C"/>
    <property type="match status" value="1"/>
</dbReference>
<dbReference type="InterPro" id="IPR027302">
    <property type="entry name" value="Gln_synth_N_conserv_site"/>
</dbReference>
<dbReference type="InterPro" id="IPR027303">
    <property type="entry name" value="Gln_synth_gly_rich_site"/>
</dbReference>
<dbReference type="InterPro" id="IPR008147">
    <property type="entry name" value="Gln_synt_N"/>
</dbReference>
<dbReference type="Gene3D" id="3.10.20.70">
    <property type="entry name" value="Glutamine synthetase, N-terminal domain"/>
    <property type="match status" value="1"/>
</dbReference>
<comment type="similarity">
    <text evidence="1 7 8">Belongs to the glutamine synthetase family.</text>
</comment>
<evidence type="ECO:0000256" key="7">
    <source>
        <dbReference type="PROSITE-ProRule" id="PRU01330"/>
    </source>
</evidence>
<name>A0A6U3R7I0_9STRA</name>
<keyword evidence="4 9" id="KW-0547">Nucleotide-binding</keyword>
<dbReference type="InterPro" id="IPR014746">
    <property type="entry name" value="Gln_synth/guanido_kin_cat_dom"/>
</dbReference>
<feature type="chain" id="PRO_5044436920" description="Glutamine synthetase" evidence="11">
    <location>
        <begin position="24"/>
        <end position="410"/>
    </location>
</feature>
<gene>
    <name evidence="14" type="ORF">DSPE1174_LOCUS7811</name>
    <name evidence="15" type="ORF">DSPE1174_LOCUS7812</name>
</gene>
<dbReference type="EMBL" id="HBGS01014878">
    <property type="protein sequence ID" value="CAD9397193.1"/>
    <property type="molecule type" value="Transcribed_RNA"/>
</dbReference>
<accession>A0A6U3R7I0</accession>
<reference evidence="15" key="1">
    <citation type="submission" date="2021-01" db="EMBL/GenBank/DDBJ databases">
        <authorList>
            <person name="Corre E."/>
            <person name="Pelletier E."/>
            <person name="Niang G."/>
            <person name="Scheremetjew M."/>
            <person name="Finn R."/>
            <person name="Kale V."/>
            <person name="Holt S."/>
            <person name="Cochrane G."/>
            <person name="Meng A."/>
            <person name="Brown T."/>
            <person name="Cohen L."/>
        </authorList>
    </citation>
    <scope>NUCLEOTIDE SEQUENCE</scope>
    <source>
        <strain evidence="15">CCMP1381</strain>
    </source>
</reference>
<evidence type="ECO:0000256" key="5">
    <source>
        <dbReference type="ARBA" id="ARBA00022840"/>
    </source>
</evidence>
<organism evidence="15">
    <name type="scientific">Octactis speculum</name>
    <dbReference type="NCBI Taxonomy" id="3111310"/>
    <lineage>
        <taxon>Eukaryota</taxon>
        <taxon>Sar</taxon>
        <taxon>Stramenopiles</taxon>
        <taxon>Ochrophyta</taxon>
        <taxon>Dictyochophyceae</taxon>
        <taxon>Dictyochales</taxon>
        <taxon>Dictyochaceae</taxon>
        <taxon>Octactis</taxon>
    </lineage>
</organism>
<dbReference type="GO" id="GO:0006542">
    <property type="term" value="P:glutamine biosynthetic process"/>
    <property type="evidence" value="ECO:0007669"/>
    <property type="project" value="InterPro"/>
</dbReference>
<feature type="signal peptide" evidence="11">
    <location>
        <begin position="1"/>
        <end position="23"/>
    </location>
</feature>
<dbReference type="PROSITE" id="PS51986">
    <property type="entry name" value="GS_BETA_GRASP"/>
    <property type="match status" value="1"/>
</dbReference>
<evidence type="ECO:0000313" key="15">
    <source>
        <dbReference type="EMBL" id="CAD9397199.1"/>
    </source>
</evidence>
<protein>
    <recommendedName>
        <fullName evidence="2 9">Glutamine synthetase</fullName>
        <ecNumber evidence="2 9">6.3.1.2</ecNumber>
    </recommendedName>
</protein>
<evidence type="ECO:0000256" key="1">
    <source>
        <dbReference type="ARBA" id="ARBA00009897"/>
    </source>
</evidence>
<feature type="domain" description="GS catalytic" evidence="13">
    <location>
        <begin position="149"/>
        <end position="410"/>
    </location>
</feature>
<dbReference type="GO" id="GO:0004356">
    <property type="term" value="F:glutamine synthetase activity"/>
    <property type="evidence" value="ECO:0007669"/>
    <property type="project" value="UniProtKB-EC"/>
</dbReference>
<evidence type="ECO:0000256" key="2">
    <source>
        <dbReference type="ARBA" id="ARBA00012937"/>
    </source>
</evidence>
<dbReference type="Gene3D" id="3.30.590.10">
    <property type="entry name" value="Glutamine synthetase/guanido kinase, catalytic domain"/>
    <property type="match status" value="1"/>
</dbReference>
<proteinExistence type="inferred from homology"/>
<dbReference type="SUPFAM" id="SSF55931">
    <property type="entry name" value="Glutamine synthetase/guanido kinase"/>
    <property type="match status" value="1"/>
</dbReference>
<evidence type="ECO:0000256" key="6">
    <source>
        <dbReference type="ARBA" id="ARBA00049436"/>
    </source>
</evidence>
<feature type="region of interest" description="Disordered" evidence="10">
    <location>
        <begin position="92"/>
        <end position="111"/>
    </location>
</feature>
<evidence type="ECO:0000256" key="3">
    <source>
        <dbReference type="ARBA" id="ARBA00022598"/>
    </source>
</evidence>
<dbReference type="GO" id="GO:0005524">
    <property type="term" value="F:ATP binding"/>
    <property type="evidence" value="ECO:0007669"/>
    <property type="project" value="UniProtKB-KW"/>
</dbReference>
<dbReference type="InterPro" id="IPR050292">
    <property type="entry name" value="Glutamine_Synthetase"/>
</dbReference>
<dbReference type="PANTHER" id="PTHR20852:SF57">
    <property type="entry name" value="GLUTAMINE SYNTHETASE 2 CYTOPLASMIC"/>
    <property type="match status" value="1"/>
</dbReference>
<dbReference type="InterPro" id="IPR036651">
    <property type="entry name" value="Gln_synt_N_sf"/>
</dbReference>
<evidence type="ECO:0000256" key="10">
    <source>
        <dbReference type="SAM" id="MobiDB-lite"/>
    </source>
</evidence>